<reference evidence="2 3" key="1">
    <citation type="submission" date="2024-01" db="EMBL/GenBank/DDBJ databases">
        <title>Unpublished Manusciprt.</title>
        <authorList>
            <person name="Duman M."/>
            <person name="Valdes E.G."/>
            <person name="Ajmi N."/>
            <person name="Altun S."/>
            <person name="Saticioglu I.B."/>
        </authorList>
    </citation>
    <scope>NUCLEOTIDE SEQUENCE [LARGE SCALE GENOMIC DNA]</scope>
    <source>
        <strain evidence="2 3">120P</strain>
    </source>
</reference>
<dbReference type="Proteomes" id="UP001307839">
    <property type="component" value="Unassembled WGS sequence"/>
</dbReference>
<accession>A0AB35X2D5</accession>
<keyword evidence="3" id="KW-1185">Reference proteome</keyword>
<dbReference type="AlphaFoldDB" id="A0AB35X2D5"/>
<name>A0AB35X2D5_9PSED</name>
<organism evidence="2 3">
    <name type="scientific">Pseudomonas auratipiscis</name>
    <dbReference type="NCBI Taxonomy" id="3115853"/>
    <lineage>
        <taxon>Bacteria</taxon>
        <taxon>Pseudomonadati</taxon>
        <taxon>Pseudomonadota</taxon>
        <taxon>Gammaproteobacteria</taxon>
        <taxon>Pseudomonadales</taxon>
        <taxon>Pseudomonadaceae</taxon>
        <taxon>Pseudomonas</taxon>
    </lineage>
</organism>
<dbReference type="RefSeq" id="WP_136475539.1">
    <property type="nucleotide sequence ID" value="NZ_JAZDCU010000030.1"/>
</dbReference>
<gene>
    <name evidence="2" type="ORF">V0R53_18895</name>
</gene>
<feature type="region of interest" description="Disordered" evidence="1">
    <location>
        <begin position="1"/>
        <end position="25"/>
    </location>
</feature>
<evidence type="ECO:0000313" key="2">
    <source>
        <dbReference type="EMBL" id="MEE1868459.1"/>
    </source>
</evidence>
<dbReference type="EMBL" id="JAZDQP010000013">
    <property type="protein sequence ID" value="MEE1868459.1"/>
    <property type="molecule type" value="Genomic_DNA"/>
</dbReference>
<evidence type="ECO:0000313" key="3">
    <source>
        <dbReference type="Proteomes" id="UP001307839"/>
    </source>
</evidence>
<comment type="caution">
    <text evidence="2">The sequence shown here is derived from an EMBL/GenBank/DDBJ whole genome shotgun (WGS) entry which is preliminary data.</text>
</comment>
<protein>
    <submittedName>
        <fullName evidence="2">Uncharacterized protein</fullName>
    </submittedName>
</protein>
<proteinExistence type="predicted"/>
<evidence type="ECO:0000256" key="1">
    <source>
        <dbReference type="SAM" id="MobiDB-lite"/>
    </source>
</evidence>
<sequence length="59" mass="6742">MSSGKQWFTAKYRHQKPGQQSSTAGSKQFFVFSHQEAIDQCRNELEAKYPGYIITVSRG</sequence>